<dbReference type="AlphaFoldDB" id="A0AAD9JAF7"/>
<organism evidence="5 6">
    <name type="scientific">Paralvinella palmiformis</name>
    <dbReference type="NCBI Taxonomy" id="53620"/>
    <lineage>
        <taxon>Eukaryota</taxon>
        <taxon>Metazoa</taxon>
        <taxon>Spiralia</taxon>
        <taxon>Lophotrochozoa</taxon>
        <taxon>Annelida</taxon>
        <taxon>Polychaeta</taxon>
        <taxon>Sedentaria</taxon>
        <taxon>Canalipalpata</taxon>
        <taxon>Terebellida</taxon>
        <taxon>Terebelliformia</taxon>
        <taxon>Alvinellidae</taxon>
        <taxon>Paralvinella</taxon>
    </lineage>
</organism>
<evidence type="ECO:0000313" key="6">
    <source>
        <dbReference type="Proteomes" id="UP001208570"/>
    </source>
</evidence>
<gene>
    <name evidence="5" type="ORF">LSH36_451g02026</name>
</gene>
<dbReference type="GO" id="GO:0002098">
    <property type="term" value="P:tRNA wobble uridine modification"/>
    <property type="evidence" value="ECO:0007669"/>
    <property type="project" value="TreeGrafter"/>
</dbReference>
<sequence length="364" mass="40223">MEVFTWSRLFWMRNQFVKRCLSIHHLSQAQSGYDVIVVGGGHAGCEAASAAARMGAKTLMITHKIKTIGEMSCNPSFGGIGKSHLMKEVDALDGLCCKICDQSGIHFRILNTKKGPAVWGPRAQIDRLLYKKHIQNAILNMPNLTVITCSVEDLLLMEPENPDHNLTRKTCGGIVLENGDHIRSHTVVLTTGTFLRGQINIGLEVRPAGRLGDEPAIGLAHTLENIGFTMGRLKTGTPPRLDGKTIDYSKTKPISGDKEPMPFSFLNKTVWIKPEDQKLCHLTRTTEAVNCIVKDNLHLNRHVQEETTGPSKCQIMLSSLMHDLKICKMFGDSLSQHSAIISFIDVGFLAMALLPLPHHDTIAY</sequence>
<dbReference type="Pfam" id="PF01134">
    <property type="entry name" value="GIDA"/>
    <property type="match status" value="1"/>
</dbReference>
<evidence type="ECO:0000313" key="5">
    <source>
        <dbReference type="EMBL" id="KAK2149463.1"/>
    </source>
</evidence>
<keyword evidence="2" id="KW-0285">Flavoprotein</keyword>
<keyword evidence="3" id="KW-0274">FAD</keyword>
<reference evidence="5" key="1">
    <citation type="journal article" date="2023" name="Mol. Biol. Evol.">
        <title>Third-Generation Sequencing Reveals the Adaptive Role of the Epigenome in Three Deep-Sea Polychaetes.</title>
        <authorList>
            <person name="Perez M."/>
            <person name="Aroh O."/>
            <person name="Sun Y."/>
            <person name="Lan Y."/>
            <person name="Juniper S.K."/>
            <person name="Young C.R."/>
            <person name="Angers B."/>
            <person name="Qian P.Y."/>
        </authorList>
    </citation>
    <scope>NUCLEOTIDE SEQUENCE</scope>
    <source>
        <strain evidence="5">P08H-3</strain>
    </source>
</reference>
<dbReference type="SUPFAM" id="SSF51905">
    <property type="entry name" value="FAD/NAD(P)-binding domain"/>
    <property type="match status" value="1"/>
</dbReference>
<dbReference type="EMBL" id="JAODUP010000451">
    <property type="protein sequence ID" value="KAK2149463.1"/>
    <property type="molecule type" value="Genomic_DNA"/>
</dbReference>
<dbReference type="GO" id="GO:0050660">
    <property type="term" value="F:flavin adenine dinucleotide binding"/>
    <property type="evidence" value="ECO:0007669"/>
    <property type="project" value="InterPro"/>
</dbReference>
<dbReference type="GO" id="GO:0005829">
    <property type="term" value="C:cytosol"/>
    <property type="evidence" value="ECO:0007669"/>
    <property type="project" value="TreeGrafter"/>
</dbReference>
<comment type="caution">
    <text evidence="5">The sequence shown here is derived from an EMBL/GenBank/DDBJ whole genome shotgun (WGS) entry which is preliminary data.</text>
</comment>
<evidence type="ECO:0000259" key="4">
    <source>
        <dbReference type="Pfam" id="PF01134"/>
    </source>
</evidence>
<accession>A0AAD9JAF7</accession>
<dbReference type="PANTHER" id="PTHR11806">
    <property type="entry name" value="GLUCOSE INHIBITED DIVISION PROTEIN A"/>
    <property type="match status" value="1"/>
</dbReference>
<dbReference type="InterPro" id="IPR040131">
    <property type="entry name" value="MnmG_N"/>
</dbReference>
<dbReference type="Gene3D" id="3.50.50.60">
    <property type="entry name" value="FAD/NAD(P)-binding domain"/>
    <property type="match status" value="1"/>
</dbReference>
<dbReference type="FunFam" id="3.50.50.60:FF:000082">
    <property type="entry name" value="protein MTO1 homolog, mitochondrial isoform X1"/>
    <property type="match status" value="1"/>
</dbReference>
<dbReference type="PANTHER" id="PTHR11806:SF0">
    <property type="entry name" value="PROTEIN MTO1 HOMOLOG, MITOCHONDRIAL"/>
    <property type="match status" value="1"/>
</dbReference>
<name>A0AAD9JAF7_9ANNE</name>
<comment type="cofactor">
    <cofactor evidence="1">
        <name>FAD</name>
        <dbReference type="ChEBI" id="CHEBI:57692"/>
    </cofactor>
</comment>
<proteinExistence type="predicted"/>
<dbReference type="InterPro" id="IPR002218">
    <property type="entry name" value="MnmG-rel"/>
</dbReference>
<keyword evidence="6" id="KW-1185">Reference proteome</keyword>
<feature type="domain" description="MnmG N-terminal" evidence="4">
    <location>
        <begin position="34"/>
        <end position="318"/>
    </location>
</feature>
<protein>
    <recommendedName>
        <fullName evidence="4">MnmG N-terminal domain-containing protein</fullName>
    </recommendedName>
</protein>
<evidence type="ECO:0000256" key="3">
    <source>
        <dbReference type="ARBA" id="ARBA00022827"/>
    </source>
</evidence>
<evidence type="ECO:0000256" key="1">
    <source>
        <dbReference type="ARBA" id="ARBA00001974"/>
    </source>
</evidence>
<dbReference type="InterPro" id="IPR036188">
    <property type="entry name" value="FAD/NAD-bd_sf"/>
</dbReference>
<dbReference type="Proteomes" id="UP001208570">
    <property type="component" value="Unassembled WGS sequence"/>
</dbReference>
<dbReference type="GO" id="GO:0030488">
    <property type="term" value="P:tRNA methylation"/>
    <property type="evidence" value="ECO:0007669"/>
    <property type="project" value="TreeGrafter"/>
</dbReference>
<evidence type="ECO:0000256" key="2">
    <source>
        <dbReference type="ARBA" id="ARBA00022630"/>
    </source>
</evidence>
<dbReference type="PRINTS" id="PR00411">
    <property type="entry name" value="PNDRDTASEI"/>
</dbReference>